<keyword evidence="2" id="KW-1185">Reference proteome</keyword>
<reference evidence="1" key="1">
    <citation type="submission" date="2020-12" db="EMBL/GenBank/DDBJ databases">
        <title>Metabolic potential, ecology and presence of endohyphal bacteria is reflected in genomic diversity of Mucoromycotina.</title>
        <authorList>
            <person name="Muszewska A."/>
            <person name="Okrasinska A."/>
            <person name="Steczkiewicz K."/>
            <person name="Drgas O."/>
            <person name="Orlowska M."/>
            <person name="Perlinska-Lenart U."/>
            <person name="Aleksandrzak-Piekarczyk T."/>
            <person name="Szatraj K."/>
            <person name="Zielenkiewicz U."/>
            <person name="Pilsyk S."/>
            <person name="Malc E."/>
            <person name="Mieczkowski P."/>
            <person name="Kruszewska J.S."/>
            <person name="Biernat P."/>
            <person name="Pawlowska J."/>
        </authorList>
    </citation>
    <scope>NUCLEOTIDE SEQUENCE</scope>
    <source>
        <strain evidence="1">CBS 226.32</strain>
    </source>
</reference>
<dbReference type="InterPro" id="IPR043502">
    <property type="entry name" value="DNA/RNA_pol_sf"/>
</dbReference>
<dbReference type="InterPro" id="IPR036397">
    <property type="entry name" value="RNaseH_sf"/>
</dbReference>
<gene>
    <name evidence="1" type="ORF">INT46_002233</name>
</gene>
<name>A0A8H7QFQ7_9FUNG</name>
<evidence type="ECO:0000313" key="1">
    <source>
        <dbReference type="EMBL" id="KAG2191592.1"/>
    </source>
</evidence>
<sequence length="541" mass="61848">MTFAPKRKGDDTMAWCMCLDVRELNSIFLATSLDHYCLKLPSDIFKQATANISGVPYPEHPKALESCLGMFTYMRNYCPMASKLTWRLDALRNIGDTIPIRWTPELKHNFDIIKEVLASKLVLSFIDSNLPLIVAFSSVFPTFITYFIYTSSNTIPPHLTSDVKNSIKSLLFNKASFSAIQKLYPTISLSTITRYRKQYLGDVRISKGRRPNKISKSTKSYIARQLRTDSLDNSKGMQEHLRMKGVDMSLSGIRKGLKKRGFDAKRKIKTNFVSKDNKAERYAWAQKHRNYTLIDWRQWVISDETRVNMWGTDGNSFVWSDGDNTLLPHQMEPHVQGYGGGVMFWSCITATGPRYGTTIINGSIDSSVYVDILETSSATSHTSVITKRWFNEHGFSVNTIMNWRARSPDLNPIEHVWYPLKRRPNAFPTRPTTKEELEQRIATEWYKLTENGCLKYIDSMPARIKAIVKIAFVQAAHKLSEQNYVVEPEADRKKLLKNTHKESGHFGADNLVKSVRNHNMNSSGLLQDAIDIRKLNTMGKT</sequence>
<dbReference type="InterPro" id="IPR043128">
    <property type="entry name" value="Rev_trsase/Diguanyl_cyclase"/>
</dbReference>
<dbReference type="AlphaFoldDB" id="A0A8H7QFQ7"/>
<organism evidence="1 2">
    <name type="scientific">Mucor plumbeus</name>
    <dbReference type="NCBI Taxonomy" id="97098"/>
    <lineage>
        <taxon>Eukaryota</taxon>
        <taxon>Fungi</taxon>
        <taxon>Fungi incertae sedis</taxon>
        <taxon>Mucoromycota</taxon>
        <taxon>Mucoromycotina</taxon>
        <taxon>Mucoromycetes</taxon>
        <taxon>Mucorales</taxon>
        <taxon>Mucorineae</taxon>
        <taxon>Mucoraceae</taxon>
        <taxon>Mucor</taxon>
    </lineage>
</organism>
<dbReference type="PANTHER" id="PTHR23022">
    <property type="entry name" value="TRANSPOSABLE ELEMENT-RELATED"/>
    <property type="match status" value="1"/>
</dbReference>
<evidence type="ECO:0000313" key="2">
    <source>
        <dbReference type="Proteomes" id="UP000650833"/>
    </source>
</evidence>
<protein>
    <recommendedName>
        <fullName evidence="3">Transposase</fullName>
    </recommendedName>
</protein>
<evidence type="ECO:0008006" key="3">
    <source>
        <dbReference type="Google" id="ProtNLM"/>
    </source>
</evidence>
<accession>A0A8H7QFQ7</accession>
<dbReference type="Gene3D" id="3.30.420.10">
    <property type="entry name" value="Ribonuclease H-like superfamily/Ribonuclease H"/>
    <property type="match status" value="1"/>
</dbReference>
<dbReference type="InterPro" id="IPR052338">
    <property type="entry name" value="Transposase_5"/>
</dbReference>
<dbReference type="EMBL" id="JAEPRC010000807">
    <property type="protein sequence ID" value="KAG2191592.1"/>
    <property type="molecule type" value="Genomic_DNA"/>
</dbReference>
<dbReference type="PANTHER" id="PTHR23022:SF135">
    <property type="entry name" value="SI:DKEY-77F5.3"/>
    <property type="match status" value="1"/>
</dbReference>
<dbReference type="GO" id="GO:0003676">
    <property type="term" value="F:nucleic acid binding"/>
    <property type="evidence" value="ECO:0007669"/>
    <property type="project" value="InterPro"/>
</dbReference>
<dbReference type="Proteomes" id="UP000650833">
    <property type="component" value="Unassembled WGS sequence"/>
</dbReference>
<dbReference type="SUPFAM" id="SSF56672">
    <property type="entry name" value="DNA/RNA polymerases"/>
    <property type="match status" value="1"/>
</dbReference>
<dbReference type="Gene3D" id="3.30.70.270">
    <property type="match status" value="1"/>
</dbReference>
<comment type="caution">
    <text evidence="1">The sequence shown here is derived from an EMBL/GenBank/DDBJ whole genome shotgun (WGS) entry which is preliminary data.</text>
</comment>
<proteinExistence type="predicted"/>